<dbReference type="AlphaFoldDB" id="A0A8H2XUL8"/>
<comment type="caution">
    <text evidence="1">The sequence shown here is derived from an EMBL/GenBank/DDBJ whole genome shotgun (WGS) entry which is preliminary data.</text>
</comment>
<reference evidence="1" key="1">
    <citation type="submission" date="2021-01" db="EMBL/GenBank/DDBJ databases">
        <authorList>
            <person name="Kaushik A."/>
        </authorList>
    </citation>
    <scope>NUCLEOTIDE SEQUENCE</scope>
    <source>
        <strain evidence="1">AG2-2IIIB</strain>
    </source>
</reference>
<accession>A0A8H2XUL8</accession>
<proteinExistence type="predicted"/>
<dbReference type="EMBL" id="CAJMWT010002190">
    <property type="protein sequence ID" value="CAE6435585.1"/>
    <property type="molecule type" value="Genomic_DNA"/>
</dbReference>
<protein>
    <submittedName>
        <fullName evidence="1">Uncharacterized protein</fullName>
    </submittedName>
</protein>
<name>A0A8H2XUL8_9AGAM</name>
<evidence type="ECO:0000313" key="1">
    <source>
        <dbReference type="EMBL" id="CAE6435585.1"/>
    </source>
</evidence>
<gene>
    <name evidence="1" type="ORF">RDB_LOCUS69309</name>
</gene>
<organism evidence="1 2">
    <name type="scientific">Rhizoctonia solani</name>
    <dbReference type="NCBI Taxonomy" id="456999"/>
    <lineage>
        <taxon>Eukaryota</taxon>
        <taxon>Fungi</taxon>
        <taxon>Dikarya</taxon>
        <taxon>Basidiomycota</taxon>
        <taxon>Agaricomycotina</taxon>
        <taxon>Agaricomycetes</taxon>
        <taxon>Cantharellales</taxon>
        <taxon>Ceratobasidiaceae</taxon>
        <taxon>Rhizoctonia</taxon>
    </lineage>
</organism>
<sequence>MFTPLHRRWGRLIGALDAIPDTIRLVVSADDERGGREALENICHQATMPTRVDGGQGVDISTLDSSLRLAQDPKTIRHLARPPVISGCIKLLGAAVAQRRRFGSPFRYEYGYLCLRLLVASVNVCLLDRYTQLDEALEACEENDEYAADYLASVALGSMVESQFQITHSGINTTWDSGWALPNPEEGPLVPRSDLSTLLGLLWNDRKFIIATSGFSGLLFLLSQHVFREKYMHKNPDGEKLKRRMYELALRYLLVAERSQRGATLRAIDANHPDSEGWSRNAKHVDAEDSRLLMTALIKRLPIEDDRSVFVTREPSVMFRLITISTDPETQDLLPGAIRCAIEYGWAMLFGMNIDQDQRFQGTARTVFGILTQFVCPTHNPESTYLLEPGARAEILTALRDSELLDLAACMIVDLNPTESGATDWYRSHYNKCLHFWFQFAQLLGLAPIIEEKTHMSCSNARCPMGSMNDAVEFGCSGYAGGYCNDQCQSISWRFGKRPEFHMEIGEEGD</sequence>
<dbReference type="Proteomes" id="UP000663843">
    <property type="component" value="Unassembled WGS sequence"/>
</dbReference>
<evidence type="ECO:0000313" key="2">
    <source>
        <dbReference type="Proteomes" id="UP000663843"/>
    </source>
</evidence>